<organism evidence="2">
    <name type="scientific">Loa loa</name>
    <name type="common">Eye worm</name>
    <name type="synonym">Filaria loa</name>
    <dbReference type="NCBI Taxonomy" id="7209"/>
    <lineage>
        <taxon>Eukaryota</taxon>
        <taxon>Metazoa</taxon>
        <taxon>Ecdysozoa</taxon>
        <taxon>Nematoda</taxon>
        <taxon>Chromadorea</taxon>
        <taxon>Rhabditida</taxon>
        <taxon>Spirurina</taxon>
        <taxon>Spiruromorpha</taxon>
        <taxon>Filarioidea</taxon>
        <taxon>Onchocercidae</taxon>
        <taxon>Loa</taxon>
    </lineage>
</organism>
<evidence type="ECO:0000256" key="1">
    <source>
        <dbReference type="SAM" id="SignalP"/>
    </source>
</evidence>
<sequence length="126" mass="14873">MHFQHFAILAFIVISSNITSATMMNSLNFQVEQLWMNPALTKRNIGTKFRYPKNKLVSAFKQGNPEMSEYANHELSRRYKILRYRDDKTTPPYLKKAWNSSLQRISPIWGHAAFFVPLNKYKIIIY</sequence>
<feature type="signal peptide" evidence="1">
    <location>
        <begin position="1"/>
        <end position="21"/>
    </location>
</feature>
<dbReference type="KEGG" id="loa:LOAG_09709"/>
<accession>A0A1S0TRD1</accession>
<proteinExistence type="predicted"/>
<evidence type="ECO:0008006" key="3">
    <source>
        <dbReference type="Google" id="ProtNLM"/>
    </source>
</evidence>
<reference evidence="2" key="1">
    <citation type="submission" date="2012-04" db="EMBL/GenBank/DDBJ databases">
        <title>The Genome Sequence of Loa loa.</title>
        <authorList>
            <consortium name="The Broad Institute Genome Sequencing Platform"/>
            <consortium name="Broad Institute Genome Sequencing Center for Infectious Disease"/>
            <person name="Nutman T.B."/>
            <person name="Fink D.L."/>
            <person name="Russ C."/>
            <person name="Young S."/>
            <person name="Zeng Q."/>
            <person name="Gargeya S."/>
            <person name="Alvarado L."/>
            <person name="Berlin A."/>
            <person name="Chapman S.B."/>
            <person name="Chen Z."/>
            <person name="Freedman E."/>
            <person name="Gellesch M."/>
            <person name="Goldberg J."/>
            <person name="Griggs A."/>
            <person name="Gujja S."/>
            <person name="Heilman E.R."/>
            <person name="Heiman D."/>
            <person name="Howarth C."/>
            <person name="Mehta T."/>
            <person name="Neiman D."/>
            <person name="Pearson M."/>
            <person name="Roberts A."/>
            <person name="Saif S."/>
            <person name="Shea T."/>
            <person name="Shenoy N."/>
            <person name="Sisk P."/>
            <person name="Stolte C."/>
            <person name="Sykes S."/>
            <person name="White J."/>
            <person name="Yandava C."/>
            <person name="Haas B."/>
            <person name="Henn M.R."/>
            <person name="Nusbaum C."/>
            <person name="Birren B."/>
        </authorList>
    </citation>
    <scope>NUCLEOTIDE SEQUENCE [LARGE SCALE GENOMIC DNA]</scope>
</reference>
<dbReference type="GeneID" id="9947148"/>
<keyword evidence="1" id="KW-0732">Signal</keyword>
<feature type="chain" id="PRO_5010287278" description="SCP domain-containing protein" evidence="1">
    <location>
        <begin position="22"/>
        <end position="126"/>
    </location>
</feature>
<gene>
    <name evidence="2" type="ORF">LOAG_09709</name>
</gene>
<protein>
    <recommendedName>
        <fullName evidence="3">SCP domain-containing protein</fullName>
    </recommendedName>
</protein>
<dbReference type="RefSeq" id="XP_003145284.1">
    <property type="nucleotide sequence ID" value="XM_003145236.1"/>
</dbReference>
<evidence type="ECO:0000313" key="2">
    <source>
        <dbReference type="EMBL" id="EFO18788.1"/>
    </source>
</evidence>
<dbReference type="AlphaFoldDB" id="A0A1S0TRD1"/>
<dbReference type="EMBL" id="JH712166">
    <property type="protein sequence ID" value="EFO18788.1"/>
    <property type="molecule type" value="Genomic_DNA"/>
</dbReference>
<dbReference type="CTD" id="9947148"/>
<dbReference type="InParanoid" id="A0A1S0TRD1"/>
<name>A0A1S0TRD1_LOALO</name>